<evidence type="ECO:0000313" key="2">
    <source>
        <dbReference type="EMBL" id="SHK49631.1"/>
    </source>
</evidence>
<evidence type="ECO:0000256" key="1">
    <source>
        <dbReference type="SAM" id="Phobius"/>
    </source>
</evidence>
<feature type="transmembrane region" description="Helical" evidence="1">
    <location>
        <begin position="272"/>
        <end position="295"/>
    </location>
</feature>
<sequence length="473" mass="53314">MLSKPQHPYRPSTEVFLDLNVNHVADDLNLSADGGVRGAEERPSTDAETLDDIEHRVVELIETHKQDAHSIYLEHLHTYDERLTALNFEERFAIIQQAAPESVGEFRAEAALGRDELFSLRRRLYDSEQERDDFRKRHKLVRPARLSSQGKTILKVGILAVLFVVEVVINGNFLAKSNPQGLLGGAVQAVSFAALNIIASFLWGLVPIRLINRRNFFFKLIGLASFILYLAFAIGLNLTLAHLREITPSVNGDAGQEVMIQLLKAPFVLNDIISWVFFGIGFIFSLIAMTDGLLFTDPYFGYASLEQRCNEARAQYTEGKAELVERLRDIRDAASEAMNGAARDLSVRRGEFDAIIQARGRLAQRFAEHQNHIERSCRALLAIYREANRKARSTPAPAYFTKPYNMDRIVYVGTDRDETARDQLRQSILEAQDILKGQIQAIHEAFDEAVRSYREIDDLIPEGKFGPAAAKKT</sequence>
<feature type="transmembrane region" description="Helical" evidence="1">
    <location>
        <begin position="152"/>
        <end position="175"/>
    </location>
</feature>
<name>A0A1M6SY29_9BRAD</name>
<proteinExistence type="predicted"/>
<feature type="transmembrane region" description="Helical" evidence="1">
    <location>
        <begin position="181"/>
        <end position="205"/>
    </location>
</feature>
<keyword evidence="1" id="KW-1133">Transmembrane helix</keyword>
<gene>
    <name evidence="2" type="ORF">SAMN05444159_3402</name>
</gene>
<dbReference type="Proteomes" id="UP000189935">
    <property type="component" value="Chromosome I"/>
</dbReference>
<keyword evidence="1" id="KW-0812">Transmembrane</keyword>
<evidence type="ECO:0008006" key="4">
    <source>
        <dbReference type="Google" id="ProtNLM"/>
    </source>
</evidence>
<keyword evidence="1" id="KW-0472">Membrane</keyword>
<accession>A0A1M6SY29</accession>
<dbReference type="EMBL" id="LT670844">
    <property type="protein sequence ID" value="SHK49631.1"/>
    <property type="molecule type" value="Genomic_DNA"/>
</dbReference>
<protein>
    <recommendedName>
        <fullName evidence="4">Transmembrane protein</fullName>
    </recommendedName>
</protein>
<organism evidence="2 3">
    <name type="scientific">Bradyrhizobium lablabi</name>
    <dbReference type="NCBI Taxonomy" id="722472"/>
    <lineage>
        <taxon>Bacteria</taxon>
        <taxon>Pseudomonadati</taxon>
        <taxon>Pseudomonadota</taxon>
        <taxon>Alphaproteobacteria</taxon>
        <taxon>Hyphomicrobiales</taxon>
        <taxon>Nitrobacteraceae</taxon>
        <taxon>Bradyrhizobium</taxon>
    </lineage>
</organism>
<reference evidence="2 3" key="1">
    <citation type="submission" date="2016-11" db="EMBL/GenBank/DDBJ databases">
        <authorList>
            <person name="Jaros S."/>
            <person name="Januszkiewicz K."/>
            <person name="Wedrychowicz H."/>
        </authorList>
    </citation>
    <scope>NUCLEOTIDE SEQUENCE [LARGE SCALE GENOMIC DNA]</scope>
    <source>
        <strain evidence="2 3">GAS499</strain>
    </source>
</reference>
<dbReference type="AlphaFoldDB" id="A0A1M6SY29"/>
<evidence type="ECO:0000313" key="3">
    <source>
        <dbReference type="Proteomes" id="UP000189935"/>
    </source>
</evidence>
<feature type="transmembrane region" description="Helical" evidence="1">
    <location>
        <begin position="217"/>
        <end position="240"/>
    </location>
</feature>